<name>A0A382CQF5_9ZZZZ</name>
<proteinExistence type="inferred from homology"/>
<dbReference type="AlphaFoldDB" id="A0A382CQF5"/>
<dbReference type="NCBIfam" id="NF004363">
    <property type="entry name" value="PRK05738.2-4"/>
    <property type="match status" value="1"/>
</dbReference>
<dbReference type="InterPro" id="IPR001014">
    <property type="entry name" value="Ribosomal_uL23_CS"/>
</dbReference>
<dbReference type="PANTHER" id="PTHR11620">
    <property type="entry name" value="60S RIBOSOMAL PROTEIN L23A"/>
    <property type="match status" value="1"/>
</dbReference>
<dbReference type="SUPFAM" id="SSF54189">
    <property type="entry name" value="Ribosomal proteins S24e, L23 and L15e"/>
    <property type="match status" value="1"/>
</dbReference>
<protein>
    <recommendedName>
        <fullName evidence="7">50S ribosomal protein L23</fullName>
    </recommendedName>
</protein>
<accession>A0A382CQF5</accession>
<evidence type="ECO:0000256" key="4">
    <source>
        <dbReference type="ARBA" id="ARBA00022980"/>
    </source>
</evidence>
<evidence type="ECO:0000256" key="2">
    <source>
        <dbReference type="ARBA" id="ARBA00022730"/>
    </source>
</evidence>
<dbReference type="GO" id="GO:1990904">
    <property type="term" value="C:ribonucleoprotein complex"/>
    <property type="evidence" value="ECO:0007669"/>
    <property type="project" value="UniProtKB-KW"/>
</dbReference>
<dbReference type="PROSITE" id="PS00050">
    <property type="entry name" value="RIBOSOMAL_L23"/>
    <property type="match status" value="1"/>
</dbReference>
<evidence type="ECO:0000313" key="6">
    <source>
        <dbReference type="EMBL" id="SVB28366.1"/>
    </source>
</evidence>
<evidence type="ECO:0008006" key="7">
    <source>
        <dbReference type="Google" id="ProtNLM"/>
    </source>
</evidence>
<organism evidence="6">
    <name type="scientific">marine metagenome</name>
    <dbReference type="NCBI Taxonomy" id="408172"/>
    <lineage>
        <taxon>unclassified sequences</taxon>
        <taxon>metagenomes</taxon>
        <taxon>ecological metagenomes</taxon>
    </lineage>
</organism>
<sequence length="97" mass="11037">MEKIHTYDKILSPIVTEKSTSLSEQNKIVFKVPNKSNKSILKKNIEKIFKVNVVKVNIINKQSRKKITRGKKVKIKGYKKAIVTLKKGQSIDLTTGI</sequence>
<comment type="similarity">
    <text evidence="1">Belongs to the universal ribosomal protein uL23 family.</text>
</comment>
<dbReference type="Gene3D" id="3.30.70.330">
    <property type="match status" value="1"/>
</dbReference>
<keyword evidence="4" id="KW-0689">Ribosomal protein</keyword>
<evidence type="ECO:0000256" key="3">
    <source>
        <dbReference type="ARBA" id="ARBA00022884"/>
    </source>
</evidence>
<dbReference type="InterPro" id="IPR012677">
    <property type="entry name" value="Nucleotide-bd_a/b_plait_sf"/>
</dbReference>
<dbReference type="InterPro" id="IPR012678">
    <property type="entry name" value="Ribosomal_uL23/eL15/eS24_sf"/>
</dbReference>
<dbReference type="GO" id="GO:0003735">
    <property type="term" value="F:structural constituent of ribosome"/>
    <property type="evidence" value="ECO:0007669"/>
    <property type="project" value="InterPro"/>
</dbReference>
<reference evidence="6" key="1">
    <citation type="submission" date="2018-05" db="EMBL/GenBank/DDBJ databases">
        <authorList>
            <person name="Lanie J.A."/>
            <person name="Ng W.-L."/>
            <person name="Kazmierczak K.M."/>
            <person name="Andrzejewski T.M."/>
            <person name="Davidsen T.M."/>
            <person name="Wayne K.J."/>
            <person name="Tettelin H."/>
            <person name="Glass J.I."/>
            <person name="Rusch D."/>
            <person name="Podicherti R."/>
            <person name="Tsui H.-C.T."/>
            <person name="Winkler M.E."/>
        </authorList>
    </citation>
    <scope>NUCLEOTIDE SEQUENCE</scope>
</reference>
<dbReference type="GO" id="GO:0005840">
    <property type="term" value="C:ribosome"/>
    <property type="evidence" value="ECO:0007669"/>
    <property type="project" value="UniProtKB-KW"/>
</dbReference>
<gene>
    <name evidence="6" type="ORF">METZ01_LOCUS181220</name>
</gene>
<dbReference type="HAMAP" id="MF_01369_B">
    <property type="entry name" value="Ribosomal_uL23_B"/>
    <property type="match status" value="1"/>
</dbReference>
<dbReference type="GO" id="GO:0006412">
    <property type="term" value="P:translation"/>
    <property type="evidence" value="ECO:0007669"/>
    <property type="project" value="InterPro"/>
</dbReference>
<dbReference type="EMBL" id="UINC01035640">
    <property type="protein sequence ID" value="SVB28366.1"/>
    <property type="molecule type" value="Genomic_DNA"/>
</dbReference>
<dbReference type="InterPro" id="IPR013025">
    <property type="entry name" value="Ribosomal_uL23-like"/>
</dbReference>
<evidence type="ECO:0000256" key="1">
    <source>
        <dbReference type="ARBA" id="ARBA00006700"/>
    </source>
</evidence>
<evidence type="ECO:0000256" key="5">
    <source>
        <dbReference type="ARBA" id="ARBA00023274"/>
    </source>
</evidence>
<keyword evidence="3" id="KW-0694">RNA-binding</keyword>
<keyword evidence="2" id="KW-0699">rRNA-binding</keyword>
<dbReference type="GO" id="GO:0019843">
    <property type="term" value="F:rRNA binding"/>
    <property type="evidence" value="ECO:0007669"/>
    <property type="project" value="UniProtKB-KW"/>
</dbReference>
<dbReference type="Pfam" id="PF00276">
    <property type="entry name" value="Ribosomal_L23"/>
    <property type="match status" value="1"/>
</dbReference>
<keyword evidence="5" id="KW-0687">Ribonucleoprotein</keyword>